<proteinExistence type="predicted"/>
<dbReference type="HOGENOM" id="CLU_1282964_0_0_1"/>
<dbReference type="VEuPathDB" id="FungiDB:MCYG_06678"/>
<accession>C5FVC5</accession>
<dbReference type="EMBL" id="DS995706">
    <property type="protein sequence ID" value="EEQ33859.1"/>
    <property type="molecule type" value="Genomic_DNA"/>
</dbReference>
<evidence type="ECO:0000313" key="2">
    <source>
        <dbReference type="Proteomes" id="UP000002035"/>
    </source>
</evidence>
<dbReference type="AlphaFoldDB" id="C5FVC5"/>
<dbReference type="OrthoDB" id="4171311at2759"/>
<protein>
    <submittedName>
        <fullName evidence="1">HFR-3</fullName>
    </submittedName>
</protein>
<dbReference type="Proteomes" id="UP000002035">
    <property type="component" value="Unassembled WGS sequence"/>
</dbReference>
<dbReference type="RefSeq" id="XP_002844714.1">
    <property type="nucleotide sequence ID" value="XM_002844668.1"/>
</dbReference>
<keyword evidence="2" id="KW-1185">Reference proteome</keyword>
<organism evidence="1 2">
    <name type="scientific">Arthroderma otae (strain ATCC MYA-4605 / CBS 113480)</name>
    <name type="common">Microsporum canis</name>
    <dbReference type="NCBI Taxonomy" id="554155"/>
    <lineage>
        <taxon>Eukaryota</taxon>
        <taxon>Fungi</taxon>
        <taxon>Dikarya</taxon>
        <taxon>Ascomycota</taxon>
        <taxon>Pezizomycotina</taxon>
        <taxon>Eurotiomycetes</taxon>
        <taxon>Eurotiomycetidae</taxon>
        <taxon>Onygenales</taxon>
        <taxon>Arthrodermataceae</taxon>
        <taxon>Microsporum</taxon>
    </lineage>
</organism>
<dbReference type="GeneID" id="9227112"/>
<evidence type="ECO:0000313" key="1">
    <source>
        <dbReference type="EMBL" id="EEQ33859.1"/>
    </source>
</evidence>
<reference evidence="2" key="1">
    <citation type="journal article" date="2012" name="MBio">
        <title>Comparative genome analysis of Trichophyton rubrum and related dermatophytes reveals candidate genes involved in infection.</title>
        <authorList>
            <person name="Martinez D.A."/>
            <person name="Oliver B.G."/>
            <person name="Graeser Y."/>
            <person name="Goldberg J.M."/>
            <person name="Li W."/>
            <person name="Martinez-Rossi N.M."/>
            <person name="Monod M."/>
            <person name="Shelest E."/>
            <person name="Barton R.C."/>
            <person name="Birch E."/>
            <person name="Brakhage A.A."/>
            <person name="Chen Z."/>
            <person name="Gurr S.J."/>
            <person name="Heiman D."/>
            <person name="Heitman J."/>
            <person name="Kosti I."/>
            <person name="Rossi A."/>
            <person name="Saif S."/>
            <person name="Samalova M."/>
            <person name="Saunders C.W."/>
            <person name="Shea T."/>
            <person name="Summerbell R.C."/>
            <person name="Xu J."/>
            <person name="Young S."/>
            <person name="Zeng Q."/>
            <person name="Birren B.W."/>
            <person name="Cuomo C.A."/>
            <person name="White T.C."/>
        </authorList>
    </citation>
    <scope>NUCLEOTIDE SEQUENCE [LARGE SCALE GENOMIC DNA]</scope>
    <source>
        <strain evidence="2">ATCC MYA-4605 / CBS 113480</strain>
    </source>
</reference>
<name>C5FVC5_ARTOC</name>
<gene>
    <name evidence="1" type="ORF">MCYG_06678</name>
</gene>
<sequence length="215" mass="23358">MNSLLSILRSTKGVRTYGLPMPTVLQLFKWLPNQPTVYAVQITVIQPAKARVLDIAAQPVDIVDQLIAIVAQDTVTLGNVPLATERPLPKMGDVVPDIMIGSVGTRLLGNAALSMDTVGIHQTSAQQGIATQEPATQTLVGRVLMVRAGQALQETRHALALILVNVVVLRDLVEMGPTTVHTGNAILGRVKDLRRIQFFYTLRPLSTFSILELRI</sequence>